<evidence type="ECO:0000313" key="8">
    <source>
        <dbReference type="EMBL" id="PRR77393.1"/>
    </source>
</evidence>
<keyword evidence="2 5" id="KW-0119">Carbohydrate metabolism</keyword>
<dbReference type="EC" id="2.4.1.18" evidence="8"/>
<dbReference type="InterPro" id="IPR037090">
    <property type="entry name" value="57_glycoside_trans_central"/>
</dbReference>
<dbReference type="GO" id="GO:0005576">
    <property type="term" value="C:extracellular region"/>
    <property type="evidence" value="ECO:0007669"/>
    <property type="project" value="TreeGrafter"/>
</dbReference>
<dbReference type="Pfam" id="PF09210">
    <property type="entry name" value="BE_C"/>
    <property type="match status" value="1"/>
</dbReference>
<keyword evidence="8" id="KW-0328">Glycosyltransferase</keyword>
<dbReference type="Proteomes" id="UP000239706">
    <property type="component" value="Unassembled WGS sequence"/>
</dbReference>
<feature type="binding site" evidence="4">
    <location>
        <position position="610"/>
    </location>
    <ligand>
        <name>substrate</name>
    </ligand>
</feature>
<dbReference type="Pfam" id="PF03065">
    <property type="entry name" value="Glyco_hydro_57"/>
    <property type="match status" value="1"/>
</dbReference>
<dbReference type="PANTHER" id="PTHR41695:SF1">
    <property type="entry name" value="1,4-ALPHA-GLUCAN BRANCHING ENZYME TK1436"/>
    <property type="match status" value="1"/>
</dbReference>
<dbReference type="Gene3D" id="1.20.1430.10">
    <property type="entry name" value="Families 57/38 glycoside transferase, middle domain"/>
    <property type="match status" value="1"/>
</dbReference>
<dbReference type="PANTHER" id="PTHR41695">
    <property type="entry name" value="1,4-ALPHA-GLUCAN BRANCHING ENZYME RV3031-RELATED"/>
    <property type="match status" value="1"/>
</dbReference>
<dbReference type="InterPro" id="IPR028995">
    <property type="entry name" value="Glyco_hydro_57/38_cen_sf"/>
</dbReference>
<dbReference type="SUPFAM" id="SSF88688">
    <property type="entry name" value="Families 57/38 glycoside transferase middle domain"/>
    <property type="match status" value="1"/>
</dbReference>
<evidence type="ECO:0000256" key="1">
    <source>
        <dbReference type="ARBA" id="ARBA00006821"/>
    </source>
</evidence>
<keyword evidence="8" id="KW-0808">Transferase</keyword>
<dbReference type="Pfam" id="PF16258">
    <property type="entry name" value="DUF4912"/>
    <property type="match status" value="1"/>
</dbReference>
<feature type="binding site" evidence="4">
    <location>
        <position position="550"/>
    </location>
    <ligand>
        <name>substrate</name>
    </ligand>
</feature>
<evidence type="ECO:0000256" key="2">
    <source>
        <dbReference type="ARBA" id="ARBA00023277"/>
    </source>
</evidence>
<dbReference type="OrthoDB" id="9803279at2"/>
<dbReference type="InterPro" id="IPR027291">
    <property type="entry name" value="Glyco_hydro_38_N_sf"/>
</dbReference>
<feature type="active site" description="Nucleophile" evidence="3">
    <location>
        <position position="335"/>
    </location>
</feature>
<comment type="similarity">
    <text evidence="1 5">Belongs to the glycosyl hydrolase 57 family.</text>
</comment>
<feature type="binding site" evidence="4">
    <location>
        <position position="387"/>
    </location>
    <ligand>
        <name>substrate</name>
    </ligand>
</feature>
<protein>
    <submittedName>
        <fullName evidence="8">1,4-alpha-glucan branching enzyme</fullName>
        <ecNumber evidence="8">2.4.1.18</ecNumber>
    </submittedName>
</protein>
<dbReference type="Gene3D" id="3.20.110.10">
    <property type="entry name" value="Glycoside hydrolase 38, N terminal domain"/>
    <property type="match status" value="1"/>
</dbReference>
<evidence type="ECO:0000256" key="3">
    <source>
        <dbReference type="PIRSR" id="PIRSR640042-1"/>
    </source>
</evidence>
<name>A0A2T0B177_9CLOT</name>
<evidence type="ECO:0000256" key="5">
    <source>
        <dbReference type="RuleBase" id="RU361196"/>
    </source>
</evidence>
<evidence type="ECO:0000313" key="9">
    <source>
        <dbReference type="Proteomes" id="UP000239706"/>
    </source>
</evidence>
<gene>
    <name evidence="8" type="ORF">CLLI_23770</name>
</gene>
<dbReference type="InterPro" id="IPR004300">
    <property type="entry name" value="Glyco_hydro_57_N"/>
</dbReference>
<dbReference type="InterPro" id="IPR040042">
    <property type="entry name" value="Branching_enz_MT3115-like"/>
</dbReference>
<organism evidence="8 9">
    <name type="scientific">Clostridium liquoris</name>
    <dbReference type="NCBI Taxonomy" id="1289519"/>
    <lineage>
        <taxon>Bacteria</taxon>
        <taxon>Bacillati</taxon>
        <taxon>Bacillota</taxon>
        <taxon>Clostridia</taxon>
        <taxon>Eubacteriales</taxon>
        <taxon>Clostridiaceae</taxon>
        <taxon>Clostridium</taxon>
    </lineage>
</organism>
<feature type="domain" description="1,4-alpha-glucan branching enzyme C-terminal" evidence="7">
    <location>
        <begin position="571"/>
        <end position="670"/>
    </location>
</feature>
<dbReference type="InterPro" id="IPR032585">
    <property type="entry name" value="DUF4912"/>
</dbReference>
<dbReference type="GO" id="GO:0003844">
    <property type="term" value="F:1,4-alpha-glucan branching enzyme activity"/>
    <property type="evidence" value="ECO:0007669"/>
    <property type="project" value="UniProtKB-EC"/>
</dbReference>
<proteinExistence type="inferred from homology"/>
<dbReference type="CDD" id="cd10792">
    <property type="entry name" value="GH57N_AmyC_like"/>
    <property type="match status" value="1"/>
</dbReference>
<keyword evidence="9" id="KW-1185">Reference proteome</keyword>
<evidence type="ECO:0000256" key="4">
    <source>
        <dbReference type="PIRSR" id="PIRSR640042-2"/>
    </source>
</evidence>
<dbReference type="SUPFAM" id="SSF88713">
    <property type="entry name" value="Glycoside hydrolase/deacetylase"/>
    <property type="match status" value="1"/>
</dbReference>
<feature type="active site" description="Proton donor" evidence="3">
    <location>
        <position position="496"/>
    </location>
</feature>
<comment type="caution">
    <text evidence="8">The sequence shown here is derived from an EMBL/GenBank/DDBJ whole genome shotgun (WGS) entry which is preliminary data.</text>
</comment>
<dbReference type="GO" id="GO:0030979">
    <property type="term" value="P:alpha-glucan biosynthetic process"/>
    <property type="evidence" value="ECO:0007669"/>
    <property type="project" value="InterPro"/>
</dbReference>
<sequence length="674" mass="78767">MPQIDKPKIVLMVQSANTLFCYYNISPITLKEFTDKYGEGSLQNSKAALKVYSVDNGVEKELQTIFIDPFADNWYIHLDKGDIDVFVKLGRYLENNTFVEFAVSNIVTTPRLGESEDRRVYYIDVSEQQIPTKDNNEKREDKQGAFMKKGYVALVLHSHIPFIRHPEKEDALEERWLFEAMSECYIPLIGVYDKLIDEHIDFKITMSITPTLMAMLQDPYLNNKYIVYLKKSIELSEKEIVRNKNNKQLSKLAEFYNERFNNIYSIYKKYDYNLMNAFKKFDKLGYLEIITCSATHGLLPLLSVNPETVKAQLAIGIQYYMDIIGHEPKGIWLPECAYAYSLDSVLKEFGIRYFISENKAIVNASQRPKYGTYAPISTSNGICAFGRDMESSYQVWSSFNGYPGDYNYREFYRDIGYELPMDYIAPYIDKKGIRIDTGIKYYRVTGNTENKDYYNREMAMKKAKEHGEHFANSRHNQINTVSRNMDEVPIIVSPYDTELFGHWWFEGPNFIYEFIKKSSEQWTSYELTTPGTYLEEHPFVQCSRPCPSSWGENSDYSVWVNPSNDWIYRDLHSCGGKMIRLANTYKEPDNLEKRALNQAARELLLAESSDWSFIIKNNTTVQYAAQRINTHIERFNKLYEEITNESIDEKNLCIIEDLDNIFPNIDYKLYRSIN</sequence>
<reference evidence="8 9" key="1">
    <citation type="submission" date="2018-03" db="EMBL/GenBank/DDBJ databases">
        <title>Genome sequence of Clostridium liquoris DSM 100320.</title>
        <authorList>
            <person name="Poehlein A."/>
            <person name="Daniel R."/>
        </authorList>
    </citation>
    <scope>NUCLEOTIDE SEQUENCE [LARGE SCALE GENOMIC DNA]</scope>
    <source>
        <strain evidence="8 9">DSM 100320</strain>
    </source>
</reference>
<feature type="binding site" evidence="4">
    <location>
        <position position="404"/>
    </location>
    <ligand>
        <name>substrate</name>
    </ligand>
</feature>
<dbReference type="AlphaFoldDB" id="A0A2T0B177"/>
<evidence type="ECO:0000259" key="6">
    <source>
        <dbReference type="Pfam" id="PF03065"/>
    </source>
</evidence>
<feature type="domain" description="Glycoside hydrolase family 57 N-terminal" evidence="6">
    <location>
        <begin position="153"/>
        <end position="467"/>
    </location>
</feature>
<accession>A0A2T0B177</accession>
<dbReference type="EMBL" id="PVXO01000065">
    <property type="protein sequence ID" value="PRR77393.1"/>
    <property type="molecule type" value="Genomic_DNA"/>
</dbReference>
<evidence type="ECO:0000259" key="7">
    <source>
        <dbReference type="Pfam" id="PF09210"/>
    </source>
</evidence>
<dbReference type="InterPro" id="IPR015293">
    <property type="entry name" value="BE_C"/>
</dbReference>
<dbReference type="InterPro" id="IPR011330">
    <property type="entry name" value="Glyco_hydro/deAcase_b/a-brl"/>
</dbReference>